<feature type="domain" description="Response regulatory" evidence="10">
    <location>
        <begin position="3"/>
        <end position="119"/>
    </location>
</feature>
<keyword evidence="2 8" id="KW-0597">Phosphoprotein</keyword>
<evidence type="ECO:0000259" key="10">
    <source>
        <dbReference type="PROSITE" id="PS50110"/>
    </source>
</evidence>
<dbReference type="SMART" id="SM00862">
    <property type="entry name" value="Trans_reg_C"/>
    <property type="match status" value="1"/>
</dbReference>
<evidence type="ECO:0000256" key="4">
    <source>
        <dbReference type="ARBA" id="ARBA00023015"/>
    </source>
</evidence>
<evidence type="ECO:0000256" key="1">
    <source>
        <dbReference type="ARBA" id="ARBA00018672"/>
    </source>
</evidence>
<evidence type="ECO:0000313" key="13">
    <source>
        <dbReference type="Proteomes" id="UP000078532"/>
    </source>
</evidence>
<keyword evidence="5 9" id="KW-0238">DNA-binding</keyword>
<dbReference type="PANTHER" id="PTHR48111:SF40">
    <property type="entry name" value="PHOSPHATE REGULON TRANSCRIPTIONAL REGULATORY PROTEIN PHOB"/>
    <property type="match status" value="1"/>
</dbReference>
<organism evidence="12 13">
    <name type="scientific">Desulfotomaculum copahuensis</name>
    <dbReference type="NCBI Taxonomy" id="1838280"/>
    <lineage>
        <taxon>Bacteria</taxon>
        <taxon>Bacillati</taxon>
        <taxon>Bacillota</taxon>
        <taxon>Clostridia</taxon>
        <taxon>Eubacteriales</taxon>
        <taxon>Desulfotomaculaceae</taxon>
        <taxon>Desulfotomaculum</taxon>
    </lineage>
</organism>
<evidence type="ECO:0000256" key="2">
    <source>
        <dbReference type="ARBA" id="ARBA00022553"/>
    </source>
</evidence>
<keyword evidence="3" id="KW-0902">Two-component regulatory system</keyword>
<dbReference type="AlphaFoldDB" id="A0A1B7LEC3"/>
<protein>
    <recommendedName>
        <fullName evidence="1">Stage 0 sporulation protein A homolog</fullName>
    </recommendedName>
</protein>
<dbReference type="EMBL" id="LYVF01000164">
    <property type="protein sequence ID" value="OAT81453.1"/>
    <property type="molecule type" value="Genomic_DNA"/>
</dbReference>
<gene>
    <name evidence="12" type="ORF">A6M21_10880</name>
</gene>
<evidence type="ECO:0000256" key="3">
    <source>
        <dbReference type="ARBA" id="ARBA00023012"/>
    </source>
</evidence>
<evidence type="ECO:0000256" key="8">
    <source>
        <dbReference type="PROSITE-ProRule" id="PRU00169"/>
    </source>
</evidence>
<evidence type="ECO:0000256" key="5">
    <source>
        <dbReference type="ARBA" id="ARBA00023125"/>
    </source>
</evidence>
<keyword evidence="6" id="KW-0804">Transcription</keyword>
<dbReference type="PANTHER" id="PTHR48111">
    <property type="entry name" value="REGULATOR OF RPOS"/>
    <property type="match status" value="1"/>
</dbReference>
<dbReference type="GO" id="GO:0000976">
    <property type="term" value="F:transcription cis-regulatory region binding"/>
    <property type="evidence" value="ECO:0007669"/>
    <property type="project" value="TreeGrafter"/>
</dbReference>
<proteinExistence type="predicted"/>
<dbReference type="STRING" id="1838280.A6M21_10880"/>
<dbReference type="OrthoDB" id="9790454at2"/>
<feature type="domain" description="OmpR/PhoB-type" evidence="11">
    <location>
        <begin position="130"/>
        <end position="229"/>
    </location>
</feature>
<dbReference type="SUPFAM" id="SSF52172">
    <property type="entry name" value="CheY-like"/>
    <property type="match status" value="1"/>
</dbReference>
<dbReference type="Pfam" id="PF00486">
    <property type="entry name" value="Trans_reg_C"/>
    <property type="match status" value="1"/>
</dbReference>
<comment type="caution">
    <text evidence="12">The sequence shown here is derived from an EMBL/GenBank/DDBJ whole genome shotgun (WGS) entry which is preliminary data.</text>
</comment>
<dbReference type="CDD" id="cd19937">
    <property type="entry name" value="REC_OmpR_BsPhoP-like"/>
    <property type="match status" value="1"/>
</dbReference>
<dbReference type="GO" id="GO:0005829">
    <property type="term" value="C:cytosol"/>
    <property type="evidence" value="ECO:0007669"/>
    <property type="project" value="TreeGrafter"/>
</dbReference>
<evidence type="ECO:0000256" key="9">
    <source>
        <dbReference type="PROSITE-ProRule" id="PRU01091"/>
    </source>
</evidence>
<dbReference type="Proteomes" id="UP000078532">
    <property type="component" value="Unassembled WGS sequence"/>
</dbReference>
<keyword evidence="13" id="KW-1185">Reference proteome</keyword>
<dbReference type="InterPro" id="IPR036388">
    <property type="entry name" value="WH-like_DNA-bd_sf"/>
</dbReference>
<dbReference type="InterPro" id="IPR001867">
    <property type="entry name" value="OmpR/PhoB-type_DNA-bd"/>
</dbReference>
<feature type="DNA-binding region" description="OmpR/PhoB-type" evidence="9">
    <location>
        <begin position="130"/>
        <end position="229"/>
    </location>
</feature>
<dbReference type="PROSITE" id="PS51755">
    <property type="entry name" value="OMPR_PHOB"/>
    <property type="match status" value="1"/>
</dbReference>
<dbReference type="SMART" id="SM00448">
    <property type="entry name" value="REC"/>
    <property type="match status" value="1"/>
</dbReference>
<dbReference type="InterPro" id="IPR011006">
    <property type="entry name" value="CheY-like_superfamily"/>
</dbReference>
<dbReference type="FunFam" id="3.40.50.2300:FF:000001">
    <property type="entry name" value="DNA-binding response regulator PhoB"/>
    <property type="match status" value="1"/>
</dbReference>
<dbReference type="SUPFAM" id="SSF46894">
    <property type="entry name" value="C-terminal effector domain of the bipartite response regulators"/>
    <property type="match status" value="1"/>
</dbReference>
<evidence type="ECO:0000256" key="7">
    <source>
        <dbReference type="ARBA" id="ARBA00024867"/>
    </source>
</evidence>
<dbReference type="GO" id="GO:0006355">
    <property type="term" value="P:regulation of DNA-templated transcription"/>
    <property type="evidence" value="ECO:0007669"/>
    <property type="project" value="InterPro"/>
</dbReference>
<dbReference type="RefSeq" id="WP_066668678.1">
    <property type="nucleotide sequence ID" value="NZ_LYVF01000164.1"/>
</dbReference>
<accession>A0A1B7LEC3</accession>
<dbReference type="GO" id="GO:0032993">
    <property type="term" value="C:protein-DNA complex"/>
    <property type="evidence" value="ECO:0007669"/>
    <property type="project" value="TreeGrafter"/>
</dbReference>
<feature type="modified residue" description="4-aspartylphosphate" evidence="8">
    <location>
        <position position="52"/>
    </location>
</feature>
<dbReference type="InterPro" id="IPR016032">
    <property type="entry name" value="Sig_transdc_resp-reg_C-effctor"/>
</dbReference>
<dbReference type="Gene3D" id="1.10.10.10">
    <property type="entry name" value="Winged helix-like DNA-binding domain superfamily/Winged helix DNA-binding domain"/>
    <property type="match status" value="1"/>
</dbReference>
<dbReference type="CDD" id="cd00383">
    <property type="entry name" value="trans_reg_C"/>
    <property type="match status" value="1"/>
</dbReference>
<dbReference type="Gene3D" id="3.40.50.2300">
    <property type="match status" value="1"/>
</dbReference>
<name>A0A1B7LEC3_9FIRM</name>
<dbReference type="FunFam" id="1.10.10.10:FF:000018">
    <property type="entry name" value="DNA-binding response regulator ResD"/>
    <property type="match status" value="1"/>
</dbReference>
<sequence length="230" mass="26325">MPTIMVVDDEGSILELIRFALEKEGYRVLTAEDGMQALNLLAENSPDLIILDVMLPGQDGFEICRRLRMQPATAHVPVLMLSARGDVVDRVLGLEMGADDYITKPFSPRELLARVKANLRRNDRRVVGPVKEIRHGELVIHPEKYEALLNGRKLELSPKEFEILLLLAGHPGRVFTRDTLLERIWGFDSVRETRTVDVHIRYLRQKIETDPGHPHFIETVRGVGYRFRED</sequence>
<reference evidence="12 13" key="1">
    <citation type="submission" date="2016-04" db="EMBL/GenBank/DDBJ databases">
        <authorList>
            <person name="Evans L.H."/>
            <person name="Alamgir A."/>
            <person name="Owens N."/>
            <person name="Weber N.D."/>
            <person name="Virtaneva K."/>
            <person name="Barbian K."/>
            <person name="Babar A."/>
            <person name="Rosenke K."/>
        </authorList>
    </citation>
    <scope>NUCLEOTIDE SEQUENCE [LARGE SCALE GENOMIC DNA]</scope>
    <source>
        <strain evidence="12 13">LMa1</strain>
    </source>
</reference>
<dbReference type="Pfam" id="PF00072">
    <property type="entry name" value="Response_reg"/>
    <property type="match status" value="1"/>
</dbReference>
<evidence type="ECO:0000256" key="6">
    <source>
        <dbReference type="ARBA" id="ARBA00023163"/>
    </source>
</evidence>
<evidence type="ECO:0000313" key="12">
    <source>
        <dbReference type="EMBL" id="OAT81453.1"/>
    </source>
</evidence>
<dbReference type="Gene3D" id="6.10.250.690">
    <property type="match status" value="1"/>
</dbReference>
<dbReference type="GO" id="GO:0000156">
    <property type="term" value="F:phosphorelay response regulator activity"/>
    <property type="evidence" value="ECO:0007669"/>
    <property type="project" value="TreeGrafter"/>
</dbReference>
<keyword evidence="4" id="KW-0805">Transcription regulation</keyword>
<evidence type="ECO:0000259" key="11">
    <source>
        <dbReference type="PROSITE" id="PS51755"/>
    </source>
</evidence>
<dbReference type="PROSITE" id="PS50110">
    <property type="entry name" value="RESPONSE_REGULATORY"/>
    <property type="match status" value="1"/>
</dbReference>
<comment type="function">
    <text evidence="7">May play the central regulatory role in sporulation. It may be an element of the effector pathway responsible for the activation of sporulation genes in response to nutritional stress. Spo0A may act in concert with spo0H (a sigma factor) to control the expression of some genes that are critical to the sporulation process.</text>
</comment>
<dbReference type="InterPro" id="IPR039420">
    <property type="entry name" value="WalR-like"/>
</dbReference>
<dbReference type="InterPro" id="IPR001789">
    <property type="entry name" value="Sig_transdc_resp-reg_receiver"/>
</dbReference>